<dbReference type="PRINTS" id="PR00507">
    <property type="entry name" value="N12N6MTFRASE"/>
</dbReference>
<feature type="domain" description="DNA methylase adenine-specific" evidence="3">
    <location>
        <begin position="132"/>
        <end position="301"/>
    </location>
</feature>
<dbReference type="GO" id="GO:0009307">
    <property type="term" value="P:DNA restriction-modification system"/>
    <property type="evidence" value="ECO:0007669"/>
    <property type="project" value="UniProtKB-KW"/>
</dbReference>
<proteinExistence type="predicted"/>
<dbReference type="Pfam" id="PF02384">
    <property type="entry name" value="N6_Mtase"/>
    <property type="match status" value="1"/>
</dbReference>
<dbReference type="Gene3D" id="3.90.220.20">
    <property type="entry name" value="DNA methylase specificity domains"/>
    <property type="match status" value="1"/>
</dbReference>
<keyword evidence="5" id="KW-1185">Reference proteome</keyword>
<dbReference type="RefSeq" id="WP_106187499.1">
    <property type="nucleotide sequence ID" value="NZ_PVTF01000003.1"/>
</dbReference>
<dbReference type="GO" id="GO:0032259">
    <property type="term" value="P:methylation"/>
    <property type="evidence" value="ECO:0007669"/>
    <property type="project" value="UniProtKB-KW"/>
</dbReference>
<dbReference type="Gene3D" id="3.40.50.150">
    <property type="entry name" value="Vaccinia Virus protein VP39"/>
    <property type="match status" value="1"/>
</dbReference>
<dbReference type="SUPFAM" id="SSF53335">
    <property type="entry name" value="S-adenosyl-L-methionine-dependent methyltransferases"/>
    <property type="match status" value="1"/>
</dbReference>
<dbReference type="PANTHER" id="PTHR42998">
    <property type="entry name" value="TYPE I RESTRICTION ENZYME HINDVIIP M PROTEIN-RELATED"/>
    <property type="match status" value="1"/>
</dbReference>
<reference evidence="4 5" key="1">
    <citation type="submission" date="2018-03" db="EMBL/GenBank/DDBJ databases">
        <title>Genomic Encyclopedia of Archaeal and Bacterial Type Strains, Phase II (KMG-II): from individual species to whole genera.</title>
        <authorList>
            <person name="Goeker M."/>
        </authorList>
    </citation>
    <scope>NUCLEOTIDE SEQUENCE [LARGE SCALE GENOMIC DNA]</scope>
    <source>
        <strain evidence="4 5">DSM 44720</strain>
    </source>
</reference>
<name>A0A2T0TEC6_9PSEU</name>
<dbReference type="AlphaFoldDB" id="A0A2T0TEC6"/>
<dbReference type="GO" id="GO:0003677">
    <property type="term" value="F:DNA binding"/>
    <property type="evidence" value="ECO:0007669"/>
    <property type="project" value="UniProtKB-KW"/>
</dbReference>
<keyword evidence="4" id="KW-0489">Methyltransferase</keyword>
<evidence type="ECO:0000313" key="4">
    <source>
        <dbReference type="EMBL" id="PRY44017.1"/>
    </source>
</evidence>
<dbReference type="EMBL" id="PVTF01000003">
    <property type="protein sequence ID" value="PRY44017.1"/>
    <property type="molecule type" value="Genomic_DNA"/>
</dbReference>
<gene>
    <name evidence="4" type="ORF">CLV43_103768</name>
</gene>
<dbReference type="InterPro" id="IPR003356">
    <property type="entry name" value="DNA_methylase_A-5"/>
</dbReference>
<evidence type="ECO:0000313" key="5">
    <source>
        <dbReference type="Proteomes" id="UP000239494"/>
    </source>
</evidence>
<evidence type="ECO:0000256" key="2">
    <source>
        <dbReference type="ARBA" id="ARBA00023125"/>
    </source>
</evidence>
<dbReference type="PANTHER" id="PTHR42998:SF1">
    <property type="entry name" value="TYPE I RESTRICTION ENZYME HINDI METHYLASE SUBUNIT"/>
    <property type="match status" value="1"/>
</dbReference>
<organism evidence="4 5">
    <name type="scientific">Umezawaea tangerina</name>
    <dbReference type="NCBI Taxonomy" id="84725"/>
    <lineage>
        <taxon>Bacteria</taxon>
        <taxon>Bacillati</taxon>
        <taxon>Actinomycetota</taxon>
        <taxon>Actinomycetes</taxon>
        <taxon>Pseudonocardiales</taxon>
        <taxon>Pseudonocardiaceae</taxon>
        <taxon>Umezawaea</taxon>
    </lineage>
</organism>
<keyword evidence="1" id="KW-0680">Restriction system</keyword>
<dbReference type="InterPro" id="IPR052916">
    <property type="entry name" value="Type-I_RE_MTase_Subunit"/>
</dbReference>
<evidence type="ECO:0000259" key="3">
    <source>
        <dbReference type="Pfam" id="PF02384"/>
    </source>
</evidence>
<accession>A0A2T0TEC6</accession>
<keyword evidence="2" id="KW-0238">DNA-binding</keyword>
<dbReference type="Proteomes" id="UP000239494">
    <property type="component" value="Unassembled WGS sequence"/>
</dbReference>
<protein>
    <submittedName>
        <fullName evidence="4">N-6 DNA methylase</fullName>
    </submittedName>
</protein>
<comment type="caution">
    <text evidence="4">The sequence shown here is derived from an EMBL/GenBank/DDBJ whole genome shotgun (WGS) entry which is preliminary data.</text>
</comment>
<dbReference type="OrthoDB" id="9784823at2"/>
<sequence length="580" mass="61928">MDQDATVSAGDIARLVDVGRAAVSNWRRRHEDFPAPVGGTASSPLFSLNEVEDWLRRNGKRVDVSPVERAWQWLRGAGDDLALGDRVAEAGAALRSENGGTLAPLAAERGPLAAFEFLCERYLDAHSRQLDATPADVAALLVRLTEPDGGTLYDPACGLGTTLVDTPAARVLGQEIDETTAAIAEHRLRLRSQPGEIHVGDALRQDGFAGELADAVVCDPPFTERAWGYDELAGDPRWEYGLPPRGESELAWVQHCLSHTKPGGLVAILMPSAAASRRPGRRIRANLLRAGALRAVVTLPGGPDLWVLRRPEPGDRTPSHVLLTEVDELSAVDELWAAFRTDPTDGPSVPIVDVLDEDVDLSPAVQTLRRSGGEDTHLAFVEALAALRKTALPTPELEKASQLAPPMTTIGELAKGGLLTMKHAGAKLTTGDGDLPVLTADDLAAGVEPSERTTPDPDLVEVEPGDVVASPMGTARVVGCHAVLGPYLAVYRVDPKRLDPYFLAGVLRAAASRAHQGSSRVDARRTQVPRLPLAEQQAFGKAFRQLGVLEDALRETAALGESVIRLGFGGLMDGHLRPRS</sequence>
<evidence type="ECO:0000256" key="1">
    <source>
        <dbReference type="ARBA" id="ARBA00022747"/>
    </source>
</evidence>
<dbReference type="CDD" id="cd02440">
    <property type="entry name" value="AdoMet_MTases"/>
    <property type="match status" value="1"/>
</dbReference>
<dbReference type="InterPro" id="IPR029063">
    <property type="entry name" value="SAM-dependent_MTases_sf"/>
</dbReference>
<dbReference type="SUPFAM" id="SSF116734">
    <property type="entry name" value="DNA methylase specificity domain"/>
    <property type="match status" value="1"/>
</dbReference>
<keyword evidence="4" id="KW-0808">Transferase</keyword>
<dbReference type="InterPro" id="IPR044946">
    <property type="entry name" value="Restrct_endonuc_typeI_TRD_sf"/>
</dbReference>
<dbReference type="GO" id="GO:0008170">
    <property type="term" value="F:N-methyltransferase activity"/>
    <property type="evidence" value="ECO:0007669"/>
    <property type="project" value="InterPro"/>
</dbReference>